<dbReference type="GO" id="GO:0005829">
    <property type="term" value="C:cytosol"/>
    <property type="evidence" value="ECO:0007669"/>
    <property type="project" value="TreeGrafter"/>
</dbReference>
<dbReference type="EMBL" id="BFAD01000007">
    <property type="protein sequence ID" value="GBE85132.1"/>
    <property type="molecule type" value="Genomic_DNA"/>
</dbReference>
<name>A0A401GSB8_9APHY</name>
<dbReference type="PANTHER" id="PTHR11803">
    <property type="entry name" value="2-IMINOBUTANOATE/2-IMINOPROPANOATE DEAMINASE RIDA"/>
    <property type="match status" value="1"/>
</dbReference>
<dbReference type="GO" id="GO:0019239">
    <property type="term" value="F:deaminase activity"/>
    <property type="evidence" value="ECO:0007669"/>
    <property type="project" value="TreeGrafter"/>
</dbReference>
<gene>
    <name evidence="2" type="ORF">SCP_0703180</name>
</gene>
<dbReference type="GO" id="GO:0005739">
    <property type="term" value="C:mitochondrion"/>
    <property type="evidence" value="ECO:0007669"/>
    <property type="project" value="TreeGrafter"/>
</dbReference>
<dbReference type="OrthoDB" id="309640at2759"/>
<protein>
    <submittedName>
        <fullName evidence="2">Protein MMF1, mitochondrial</fullName>
    </submittedName>
</protein>
<dbReference type="InterPro" id="IPR035959">
    <property type="entry name" value="RutC-like_sf"/>
</dbReference>
<evidence type="ECO:0000256" key="1">
    <source>
        <dbReference type="ARBA" id="ARBA00010552"/>
    </source>
</evidence>
<accession>A0A401GSB8</accession>
<dbReference type="STRING" id="139825.A0A401GSB8"/>
<evidence type="ECO:0000313" key="2">
    <source>
        <dbReference type="EMBL" id="GBE85132.1"/>
    </source>
</evidence>
<dbReference type="FunCoup" id="A0A401GSB8">
    <property type="interactions" value="234"/>
</dbReference>
<dbReference type="FunFam" id="3.30.1330.40:FF:000001">
    <property type="entry name" value="L-PSP family endoribonuclease"/>
    <property type="match status" value="1"/>
</dbReference>
<dbReference type="CDD" id="cd00448">
    <property type="entry name" value="YjgF_YER057c_UK114_family"/>
    <property type="match status" value="1"/>
</dbReference>
<evidence type="ECO:0000313" key="3">
    <source>
        <dbReference type="Proteomes" id="UP000287166"/>
    </source>
</evidence>
<dbReference type="InterPro" id="IPR006056">
    <property type="entry name" value="RidA"/>
</dbReference>
<dbReference type="Pfam" id="PF01042">
    <property type="entry name" value="Ribonuc_L-PSP"/>
    <property type="match status" value="1"/>
</dbReference>
<dbReference type="AlphaFoldDB" id="A0A401GSB8"/>
<dbReference type="RefSeq" id="XP_027616045.1">
    <property type="nucleotide sequence ID" value="XM_027760244.1"/>
</dbReference>
<dbReference type="InParanoid" id="A0A401GSB8"/>
<keyword evidence="3" id="KW-1185">Reference proteome</keyword>
<comment type="caution">
    <text evidence="2">The sequence shown here is derived from an EMBL/GenBank/DDBJ whole genome shotgun (WGS) entry which is preliminary data.</text>
</comment>
<dbReference type="Gene3D" id="3.30.1330.40">
    <property type="entry name" value="RutC-like"/>
    <property type="match status" value="1"/>
</dbReference>
<organism evidence="2 3">
    <name type="scientific">Sparassis crispa</name>
    <dbReference type="NCBI Taxonomy" id="139825"/>
    <lineage>
        <taxon>Eukaryota</taxon>
        <taxon>Fungi</taxon>
        <taxon>Dikarya</taxon>
        <taxon>Basidiomycota</taxon>
        <taxon>Agaricomycotina</taxon>
        <taxon>Agaricomycetes</taxon>
        <taxon>Polyporales</taxon>
        <taxon>Sparassidaceae</taxon>
        <taxon>Sparassis</taxon>
    </lineage>
</organism>
<dbReference type="PROSITE" id="PS51257">
    <property type="entry name" value="PROKAR_LIPOPROTEIN"/>
    <property type="match status" value="1"/>
</dbReference>
<comment type="similarity">
    <text evidence="1">Belongs to the RutC family.</text>
</comment>
<dbReference type="InterPro" id="IPR006175">
    <property type="entry name" value="YjgF/YER057c/UK114"/>
</dbReference>
<dbReference type="Proteomes" id="UP000287166">
    <property type="component" value="Unassembled WGS sequence"/>
</dbReference>
<proteinExistence type="inferred from homology"/>
<dbReference type="NCBIfam" id="TIGR00004">
    <property type="entry name" value="Rid family detoxifying hydrolase"/>
    <property type="match status" value="1"/>
</dbReference>
<dbReference type="GeneID" id="38782049"/>
<reference evidence="2 3" key="1">
    <citation type="journal article" date="2018" name="Sci. Rep.">
        <title>Genome sequence of the cauliflower mushroom Sparassis crispa (Hanabiratake) and its association with beneficial usage.</title>
        <authorList>
            <person name="Kiyama R."/>
            <person name="Furutani Y."/>
            <person name="Kawaguchi K."/>
            <person name="Nakanishi T."/>
        </authorList>
    </citation>
    <scope>NUCLEOTIDE SEQUENCE [LARGE SCALE GENOMIC DNA]</scope>
</reference>
<dbReference type="PANTHER" id="PTHR11803:SF42">
    <property type="entry name" value="MMF1"/>
    <property type="match status" value="1"/>
</dbReference>
<dbReference type="SUPFAM" id="SSF55298">
    <property type="entry name" value="YjgF-like"/>
    <property type="match status" value="1"/>
</dbReference>
<sequence length="125" mass="13577">MKTTVNNPDAVPPLPVYSHATICNGMVYVSGSIGCDKEYKLQGDVKDQTRAAIGNMRKISQAAGADFENVVKVNVYLTNIQKDFPLMNEVYHEHFPTNPPARTCIGVAALPLGAEVEVECIAEKP</sequence>